<dbReference type="STRING" id="391626.OAN307_c10830"/>
<dbReference type="InterPro" id="IPR016032">
    <property type="entry name" value="Sig_transdc_resp-reg_C-effctor"/>
</dbReference>
<feature type="domain" description="HTH luxR-type" evidence="1">
    <location>
        <begin position="412"/>
        <end position="476"/>
    </location>
</feature>
<dbReference type="InterPro" id="IPR000792">
    <property type="entry name" value="Tscrpt_reg_LuxR_C"/>
</dbReference>
<evidence type="ECO:0000259" key="1">
    <source>
        <dbReference type="PROSITE" id="PS50043"/>
    </source>
</evidence>
<dbReference type="InterPro" id="IPR036388">
    <property type="entry name" value="WH-like_DNA-bd_sf"/>
</dbReference>
<dbReference type="Gene3D" id="1.10.10.10">
    <property type="entry name" value="Winged helix-like DNA-binding domain superfamily/Winged helix DNA-binding domain"/>
    <property type="match status" value="1"/>
</dbReference>
<reference evidence="2 3" key="1">
    <citation type="journal article" date="2013" name="PLoS ONE">
        <title>Poles Apart: Arctic and Antarctic Octadecabacter strains Share High Genome Plasticity and a New Type of Xanthorhodopsin.</title>
        <authorList>
            <person name="Vollmers J."/>
            <person name="Voget S."/>
            <person name="Dietrich S."/>
            <person name="Gollnow K."/>
            <person name="Smits M."/>
            <person name="Meyer K."/>
            <person name="Brinkhoff T."/>
            <person name="Simon M."/>
            <person name="Daniel R."/>
        </authorList>
    </citation>
    <scope>NUCLEOTIDE SEQUENCE [LARGE SCALE GENOMIC DNA]</scope>
    <source>
        <strain evidence="2 3">307</strain>
    </source>
</reference>
<dbReference type="SMART" id="SM00421">
    <property type="entry name" value="HTH_LUXR"/>
    <property type="match status" value="1"/>
</dbReference>
<dbReference type="GO" id="GO:0006355">
    <property type="term" value="P:regulation of DNA-templated transcription"/>
    <property type="evidence" value="ECO:0007669"/>
    <property type="project" value="InterPro"/>
</dbReference>
<dbReference type="CDD" id="cd06170">
    <property type="entry name" value="LuxR_C_like"/>
    <property type="match status" value="1"/>
</dbReference>
<dbReference type="SUPFAM" id="SSF46894">
    <property type="entry name" value="C-terminal effector domain of the bipartite response regulators"/>
    <property type="match status" value="1"/>
</dbReference>
<protein>
    <recommendedName>
        <fullName evidence="1">HTH luxR-type domain-containing protein</fullName>
    </recommendedName>
</protein>
<name>M9R4U2_9RHOB</name>
<dbReference type="eggNOG" id="COG2909">
    <property type="taxonomic scope" value="Bacteria"/>
</dbReference>
<sequence length="476" mass="53324">MGGDKFAFQHGFDALGEILSAMPDDHWRDQEAAFCGLVLYLCKFGQAARAHAHVNDHKLAFEKTVRFTTVELLVSIHLGDPIGAKDLDRWTIFERQLPISDPLTSGLYCNSMLVILVRAGRLKEARSFGLRAIASYRAADHSHLEHFIHLHLADLSVMEGYLREGRKHLTAAKTCLNKWDMVYGNEADLSEIIDLLLDYETGSHAHIPARSEALRESLVSGDSWPEIFNQLGRISVLSIYFTEGRDAALSELAAYQIGYTQRHGRHSTVLGLLEFEVDRLDHSLGGSEQELAQLDHQNLKGPTGSVLLSAIVSALGVSDLSVTKVAGPRAEINKILQEAERQPGHLRQRLVQRAFYIAVREGNAAPFLEHRGALSGLEKRLTSSRFWRGHMQLSRMTRKVLHLVEQSYWVPPAMRDLGMNRRQLRIMTALRSGATNKEIARSLGLTEAGVKYHLSKLFQMTGARRRGQLIELNSNN</sequence>
<organism evidence="2 3">
    <name type="scientific">Octadecabacter antarcticus 307</name>
    <dbReference type="NCBI Taxonomy" id="391626"/>
    <lineage>
        <taxon>Bacteria</taxon>
        <taxon>Pseudomonadati</taxon>
        <taxon>Pseudomonadota</taxon>
        <taxon>Alphaproteobacteria</taxon>
        <taxon>Rhodobacterales</taxon>
        <taxon>Roseobacteraceae</taxon>
        <taxon>Octadecabacter</taxon>
    </lineage>
</organism>
<dbReference type="EMBL" id="CP003740">
    <property type="protein sequence ID" value="AGI66788.1"/>
    <property type="molecule type" value="Genomic_DNA"/>
</dbReference>
<dbReference type="Pfam" id="PF00196">
    <property type="entry name" value="GerE"/>
    <property type="match status" value="1"/>
</dbReference>
<dbReference type="AlphaFoldDB" id="M9R4U2"/>
<gene>
    <name evidence="2" type="ORF">OAN307_c10830</name>
</gene>
<dbReference type="GO" id="GO:0003677">
    <property type="term" value="F:DNA binding"/>
    <property type="evidence" value="ECO:0007669"/>
    <property type="project" value="InterPro"/>
</dbReference>
<accession>M9R4U2</accession>
<dbReference type="HOGENOM" id="CLU_573452_0_0_5"/>
<keyword evidence="3" id="KW-1185">Reference proteome</keyword>
<proteinExistence type="predicted"/>
<dbReference type="Proteomes" id="UP000005307">
    <property type="component" value="Chromosome"/>
</dbReference>
<dbReference type="PROSITE" id="PS50043">
    <property type="entry name" value="HTH_LUXR_2"/>
    <property type="match status" value="1"/>
</dbReference>
<evidence type="ECO:0000313" key="3">
    <source>
        <dbReference type="Proteomes" id="UP000005307"/>
    </source>
</evidence>
<dbReference type="KEGG" id="oat:OAN307_c10830"/>
<evidence type="ECO:0000313" key="2">
    <source>
        <dbReference type="EMBL" id="AGI66788.1"/>
    </source>
</evidence>